<dbReference type="Gene3D" id="1.20.1720.10">
    <property type="entry name" value="Multidrug resistance protein D"/>
    <property type="match status" value="1"/>
</dbReference>
<feature type="domain" description="Major facilitator superfamily (MFS) profile" evidence="6">
    <location>
        <begin position="41"/>
        <end position="524"/>
    </location>
</feature>
<evidence type="ECO:0000256" key="2">
    <source>
        <dbReference type="ARBA" id="ARBA00022692"/>
    </source>
</evidence>
<dbReference type="HOGENOM" id="CLU_000960_28_2_11"/>
<dbReference type="GO" id="GO:0005886">
    <property type="term" value="C:plasma membrane"/>
    <property type="evidence" value="ECO:0007669"/>
    <property type="project" value="UniProtKB-SubCell"/>
</dbReference>
<dbReference type="EMBL" id="AGWM01000010">
    <property type="protein sequence ID" value="EPD27127.1"/>
    <property type="molecule type" value="Genomic_DNA"/>
</dbReference>
<gene>
    <name evidence="7" type="ORF">HMPREF9237_01070</name>
</gene>
<evidence type="ECO:0000313" key="8">
    <source>
        <dbReference type="Proteomes" id="UP000014393"/>
    </source>
</evidence>
<dbReference type="AlphaFoldDB" id="S2W3G8"/>
<dbReference type="eggNOG" id="COG2814">
    <property type="taxonomic scope" value="Bacteria"/>
</dbReference>
<keyword evidence="8" id="KW-1185">Reference proteome</keyword>
<dbReference type="PANTHER" id="PTHR42718">
    <property type="entry name" value="MAJOR FACILITATOR SUPERFAMILY MULTIDRUG TRANSPORTER MFSC"/>
    <property type="match status" value="1"/>
</dbReference>
<feature type="transmembrane region" description="Helical" evidence="5">
    <location>
        <begin position="420"/>
        <end position="440"/>
    </location>
</feature>
<feature type="transmembrane region" description="Helical" evidence="5">
    <location>
        <begin position="322"/>
        <end position="349"/>
    </location>
</feature>
<dbReference type="InterPro" id="IPR011701">
    <property type="entry name" value="MFS"/>
</dbReference>
<dbReference type="Gene3D" id="1.20.1250.20">
    <property type="entry name" value="MFS general substrate transporter like domains"/>
    <property type="match status" value="1"/>
</dbReference>
<comment type="caution">
    <text evidence="7">The sequence shown here is derived from an EMBL/GenBank/DDBJ whole genome shotgun (WGS) entry which is preliminary data.</text>
</comment>
<feature type="transmembrane region" description="Helical" evidence="5">
    <location>
        <begin position="41"/>
        <end position="57"/>
    </location>
</feature>
<feature type="transmembrane region" description="Helical" evidence="5">
    <location>
        <begin position="166"/>
        <end position="192"/>
    </location>
</feature>
<comment type="subcellular location">
    <subcellularLocation>
        <location evidence="1">Cell membrane</location>
        <topology evidence="1">Multi-pass membrane protein</topology>
    </subcellularLocation>
</comment>
<feature type="transmembrane region" description="Helical" evidence="5">
    <location>
        <begin position="466"/>
        <end position="483"/>
    </location>
</feature>
<evidence type="ECO:0000256" key="3">
    <source>
        <dbReference type="ARBA" id="ARBA00022989"/>
    </source>
</evidence>
<dbReference type="InterPro" id="IPR036259">
    <property type="entry name" value="MFS_trans_sf"/>
</dbReference>
<evidence type="ECO:0000256" key="4">
    <source>
        <dbReference type="ARBA" id="ARBA00023136"/>
    </source>
</evidence>
<name>S2W3G8_9ACTO</name>
<organism evidence="7 8">
    <name type="scientific">Actinotignum schaalii FB123-CNA-2</name>
    <dbReference type="NCBI Taxonomy" id="883067"/>
    <lineage>
        <taxon>Bacteria</taxon>
        <taxon>Bacillati</taxon>
        <taxon>Actinomycetota</taxon>
        <taxon>Actinomycetes</taxon>
        <taxon>Actinomycetales</taxon>
        <taxon>Actinomycetaceae</taxon>
        <taxon>Actinotignum</taxon>
    </lineage>
</organism>
<dbReference type="PATRIC" id="fig|883067.3.peg.1044"/>
<evidence type="ECO:0000313" key="7">
    <source>
        <dbReference type="EMBL" id="EPD27127.1"/>
    </source>
</evidence>
<evidence type="ECO:0000256" key="1">
    <source>
        <dbReference type="ARBA" id="ARBA00004651"/>
    </source>
</evidence>
<dbReference type="SUPFAM" id="SSF103473">
    <property type="entry name" value="MFS general substrate transporter"/>
    <property type="match status" value="2"/>
</dbReference>
<protein>
    <recommendedName>
        <fullName evidence="6">Major facilitator superfamily (MFS) profile domain-containing protein</fullName>
    </recommendedName>
</protein>
<feature type="transmembrane region" description="Helical" evidence="5">
    <location>
        <begin position="198"/>
        <end position="221"/>
    </location>
</feature>
<feature type="transmembrane region" description="Helical" evidence="5">
    <location>
        <begin position="77"/>
        <end position="95"/>
    </location>
</feature>
<feature type="transmembrane region" description="Helical" evidence="5">
    <location>
        <begin position="284"/>
        <end position="302"/>
    </location>
</feature>
<dbReference type="InterPro" id="IPR020846">
    <property type="entry name" value="MFS_dom"/>
</dbReference>
<sequence length="535" mass="57246">MRSSHGYIYAASVRVVVKDGMENTRYFTIPGSDRTYDRNKLLVVLIVALVMSLIQVSSVNNLLPIIETGLNAGRGDIQWVLSGYSLAFGLLLVPAGRLGDIFGRSSLWMIGMAVFTLGSLLCGVASDALILNIARALQGIGSGIFSPQVTGMIMQYFDGHARAKAFAYMGLAISASVAVGPLLSGSLVQIFGPVGWRWSFILNVPLGLLGLGLGIFLLPFLKERRAIGDDAAKIDAAYRAEMERRGQPVGRRRGHHLDLDPVGMTLLALAVLCLMLPFMSHFAWRWALLGGGALLGLAWVLWEHSYAKRGRIPMVNLRLFRIESFSFCTSITAIQFLGTTSVFVVLAMYLQQGMGFNALQAGMLGLPNAIASAYASVWAGRYAVAWGRHIQAGAFALALVSLASSIPLAAGIAYSGWSPWWLSLPICVFGFGIGVIGSANQTQAMIDVPRAHGGTAGGVQQTSQRITTAIGNAMVTAILFAFVNEGTPRGDGAWFTGYAASMGTICFIVALALTVSIIFMRRPASPAMLRAREAK</sequence>
<reference evidence="7 8" key="1">
    <citation type="submission" date="2013-05" db="EMBL/GenBank/DDBJ databases">
        <title>The Genome Sequence of Actinobaculum schaalii FB123-CNA2.</title>
        <authorList>
            <consortium name="The Broad Institute Genomics Platform"/>
            <person name="Earl A."/>
            <person name="Ward D."/>
            <person name="Feldgarden M."/>
            <person name="Gevers D."/>
            <person name="Saerens B."/>
            <person name="Vaneechoutte M."/>
            <person name="Walker B."/>
            <person name="Young S."/>
            <person name="Zeng Q."/>
            <person name="Gargeya S."/>
            <person name="Fitzgerald M."/>
            <person name="Haas B."/>
            <person name="Abouelleil A."/>
            <person name="Allen A.W."/>
            <person name="Alvarado L."/>
            <person name="Arachchi H.M."/>
            <person name="Berlin A.M."/>
            <person name="Chapman S.B."/>
            <person name="Gainer-Dewar J."/>
            <person name="Goldberg J."/>
            <person name="Griggs A."/>
            <person name="Gujja S."/>
            <person name="Hansen M."/>
            <person name="Howarth C."/>
            <person name="Imamovic A."/>
            <person name="Ireland A."/>
            <person name="Larimer J."/>
            <person name="McCowan C."/>
            <person name="Murphy C."/>
            <person name="Pearson M."/>
            <person name="Poon T.W."/>
            <person name="Priest M."/>
            <person name="Roberts A."/>
            <person name="Saif S."/>
            <person name="Shea T."/>
            <person name="Sisk P."/>
            <person name="Sykes S."/>
            <person name="Wortman J."/>
            <person name="Nusbaum C."/>
            <person name="Birren B."/>
        </authorList>
    </citation>
    <scope>NUCLEOTIDE SEQUENCE [LARGE SCALE GENOMIC DNA]</scope>
    <source>
        <strain evidence="7 8">FB123-CNA-2</strain>
    </source>
</reference>
<feature type="transmembrane region" description="Helical" evidence="5">
    <location>
        <begin position="495"/>
        <end position="520"/>
    </location>
</feature>
<dbReference type="Proteomes" id="UP000014393">
    <property type="component" value="Unassembled WGS sequence"/>
</dbReference>
<feature type="transmembrane region" description="Helical" evidence="5">
    <location>
        <begin position="261"/>
        <end position="278"/>
    </location>
</feature>
<proteinExistence type="predicted"/>
<dbReference type="Pfam" id="PF07690">
    <property type="entry name" value="MFS_1"/>
    <property type="match status" value="1"/>
</dbReference>
<feature type="transmembrane region" description="Helical" evidence="5">
    <location>
        <begin position="361"/>
        <end position="380"/>
    </location>
</feature>
<dbReference type="STRING" id="59505.FB03_01655"/>
<evidence type="ECO:0000256" key="5">
    <source>
        <dbReference type="SAM" id="Phobius"/>
    </source>
</evidence>
<feature type="transmembrane region" description="Helical" evidence="5">
    <location>
        <begin position="107"/>
        <end position="130"/>
    </location>
</feature>
<keyword evidence="3 5" id="KW-1133">Transmembrane helix</keyword>
<dbReference type="CDD" id="cd17321">
    <property type="entry name" value="MFS_MMR_MDR_like"/>
    <property type="match status" value="1"/>
</dbReference>
<dbReference type="PANTHER" id="PTHR42718:SF39">
    <property type="entry name" value="ACTINORHODIN TRANSPORTER-RELATED"/>
    <property type="match status" value="1"/>
</dbReference>
<evidence type="ECO:0000259" key="6">
    <source>
        <dbReference type="PROSITE" id="PS50850"/>
    </source>
</evidence>
<keyword evidence="2 5" id="KW-0812">Transmembrane</keyword>
<keyword evidence="4 5" id="KW-0472">Membrane</keyword>
<dbReference type="GO" id="GO:0022857">
    <property type="term" value="F:transmembrane transporter activity"/>
    <property type="evidence" value="ECO:0007669"/>
    <property type="project" value="InterPro"/>
</dbReference>
<accession>S2W3G8</accession>
<dbReference type="PROSITE" id="PS50850">
    <property type="entry name" value="MFS"/>
    <property type="match status" value="1"/>
</dbReference>
<feature type="transmembrane region" description="Helical" evidence="5">
    <location>
        <begin position="392"/>
        <end position="414"/>
    </location>
</feature>